<evidence type="ECO:0000313" key="2">
    <source>
        <dbReference type="Proteomes" id="UP000247586"/>
    </source>
</evidence>
<organism evidence="1 2">
    <name type="scientific">Metallosphaera hakonensis JCM 8857 = DSM 7519</name>
    <dbReference type="NCBI Taxonomy" id="1293036"/>
    <lineage>
        <taxon>Archaea</taxon>
        <taxon>Thermoproteota</taxon>
        <taxon>Thermoprotei</taxon>
        <taxon>Sulfolobales</taxon>
        <taxon>Sulfolobaceae</taxon>
        <taxon>Metallosphaera</taxon>
    </lineage>
</organism>
<sequence length="98" mass="11062">MIRSFYVRHHKISFIDAQGKKLVFLDLSVPCNRDAIDLEYLNVELKTEHGTIKRIILCPVNGKAFICNAVVELDSGIPSPEEIYMSVDSLLRRVGCTP</sequence>
<gene>
    <name evidence="1" type="ORF">DFR87_10280</name>
</gene>
<dbReference type="OrthoDB" id="378402at2157"/>
<dbReference type="Proteomes" id="UP000247586">
    <property type="component" value="Chromosome"/>
</dbReference>
<proteinExistence type="predicted"/>
<reference evidence="2" key="2">
    <citation type="submission" date="2020-03" db="EMBL/GenBank/DDBJ databases">
        <title>Complete Genome Sequences of Extremely Thermoacidophilic, Metal-Mobilizing Type-Strain Members of the Archaeal Family Sulfolobaceae: Acidianus brierleyi DSM-1651T, Acidianus sulfidivorans DSM-18786T, Metallosphaera hakonensis DSM-7519T, and Metallosphaera prunae DSM-10039T.</title>
        <authorList>
            <person name="Counts J.A."/>
            <person name="Kelly R.M."/>
        </authorList>
    </citation>
    <scope>NUCLEOTIDE SEQUENCE [LARGE SCALE GENOMIC DNA]</scope>
    <source>
        <strain evidence="2">HO1-1</strain>
    </source>
</reference>
<dbReference type="EMBL" id="CP029287">
    <property type="protein sequence ID" value="AWS00005.1"/>
    <property type="molecule type" value="Genomic_DNA"/>
</dbReference>
<dbReference type="KEGG" id="mhk:DFR87_10280"/>
<name>A0A2U9IVI4_9CREN</name>
<keyword evidence="2" id="KW-1185">Reference proteome</keyword>
<dbReference type="AlphaFoldDB" id="A0A2U9IVI4"/>
<reference evidence="2" key="3">
    <citation type="submission" date="2020-03" db="EMBL/GenBank/DDBJ databases">
        <title>Sequencing and Assembly of Multiple Reported Metal-Biooxidizing Members of the Extremely Thermoacidophilic Archaeal Family Sulfolobaceae.</title>
        <authorList>
            <person name="Counts J.A."/>
            <person name="Kelly R.M."/>
        </authorList>
    </citation>
    <scope>NUCLEOTIDE SEQUENCE [LARGE SCALE GENOMIC DNA]</scope>
    <source>
        <strain evidence="2">HO1-1</strain>
    </source>
</reference>
<dbReference type="STRING" id="1293036.GCA_001315825_00547"/>
<evidence type="ECO:0000313" key="1">
    <source>
        <dbReference type="EMBL" id="AWS00005.1"/>
    </source>
</evidence>
<protein>
    <submittedName>
        <fullName evidence="1">Uncharacterized protein</fullName>
    </submittedName>
</protein>
<reference evidence="1 2" key="1">
    <citation type="submission" date="2018-05" db="EMBL/GenBank/DDBJ databases">
        <title>Complete Genome Sequences of Extremely Thermoacidophilic, Metal-Mobilizing Type-Strain Members of the Archaeal Family Sulfolobaceae: Acidianus brierleyi DSM-1651T, Acidianus sulfidivorans DSM-18786T, Metallosphaera hakonensis DSM-7519T, and Metallosphaera prunae DSM-10039T.</title>
        <authorList>
            <person name="Counts J.A."/>
            <person name="Kelly R.M."/>
        </authorList>
    </citation>
    <scope>NUCLEOTIDE SEQUENCE [LARGE SCALE GENOMIC DNA]</scope>
    <source>
        <strain evidence="1 2">HO1-1</strain>
    </source>
</reference>
<accession>A0A2U9IVI4</accession>